<feature type="chain" id="PRO_5046701580" description="WxL domain-containing protein" evidence="1">
    <location>
        <begin position="28"/>
        <end position="95"/>
    </location>
</feature>
<evidence type="ECO:0000313" key="2">
    <source>
        <dbReference type="EMBL" id="MCD7138870.1"/>
    </source>
</evidence>
<keyword evidence="3" id="KW-1185">Reference proteome</keyword>
<sequence>MTKIKSKLLVSTTVLASLALYNQTINADTTQPNETPVIQATDTQQAAQAPKVVDVQVSGEPNTDTVGTEVFDPVTVTVKTDHFTNDNLLTKDGLG</sequence>
<evidence type="ECO:0000256" key="1">
    <source>
        <dbReference type="SAM" id="SignalP"/>
    </source>
</evidence>
<name>A0ABS8RD20_9LACO</name>
<dbReference type="Proteomes" id="UP001200032">
    <property type="component" value="Unassembled WGS sequence"/>
</dbReference>
<organism evidence="2 3">
    <name type="scientific">Limosilactobacillus balticus</name>
    <dbReference type="NCBI Taxonomy" id="2759747"/>
    <lineage>
        <taxon>Bacteria</taxon>
        <taxon>Bacillati</taxon>
        <taxon>Bacillota</taxon>
        <taxon>Bacilli</taxon>
        <taxon>Lactobacillales</taxon>
        <taxon>Lactobacillaceae</taxon>
        <taxon>Limosilactobacillus</taxon>
    </lineage>
</organism>
<protein>
    <recommendedName>
        <fullName evidence="4">WxL domain-containing protein</fullName>
    </recommendedName>
</protein>
<gene>
    <name evidence="2" type="ORF">LTY59_06505</name>
</gene>
<comment type="caution">
    <text evidence="2">The sequence shown here is derived from an EMBL/GenBank/DDBJ whole genome shotgun (WGS) entry which is preliminary data.</text>
</comment>
<keyword evidence="1" id="KW-0732">Signal</keyword>
<evidence type="ECO:0000313" key="3">
    <source>
        <dbReference type="Proteomes" id="UP001200032"/>
    </source>
</evidence>
<evidence type="ECO:0008006" key="4">
    <source>
        <dbReference type="Google" id="ProtNLM"/>
    </source>
</evidence>
<feature type="signal peptide" evidence="1">
    <location>
        <begin position="1"/>
        <end position="27"/>
    </location>
</feature>
<proteinExistence type="predicted"/>
<dbReference type="RefSeq" id="WP_231795914.1">
    <property type="nucleotide sequence ID" value="NZ_JACIVH010000076.1"/>
</dbReference>
<accession>A0ABS8RD20</accession>
<reference evidence="2 3" key="1">
    <citation type="submission" date="2021-12" db="EMBL/GenBank/DDBJ databases">
        <title>A phylogenomic analysis of Limosilactobacillus reuteri reveals ancient and stable evolutionary relationships with rodents and birds and zoonotic transmission to humans.</title>
        <authorList>
            <person name="Li F."/>
            <person name="Li X."/>
            <person name="Cheng C."/>
            <person name="Tollenaar S."/>
            <person name="Zhang J.S."/>
            <person name="Simpson D."/>
            <person name="Tasseva G."/>
            <person name="Perez-Munoz M.E."/>
            <person name="Frese S."/>
            <person name="Gaenzle M.G."/>
            <person name="Walter J."/>
            <person name="Zheng J."/>
        </authorList>
    </citation>
    <scope>NUCLEOTIDE SEQUENCE [LARGE SCALE GENOMIC DNA]</scope>
    <source>
        <strain evidence="2 3">WF-AF5-A</strain>
    </source>
</reference>
<dbReference type="EMBL" id="JAJPDJ010000061">
    <property type="protein sequence ID" value="MCD7138870.1"/>
    <property type="molecule type" value="Genomic_DNA"/>
</dbReference>